<dbReference type="Proteomes" id="UP000249248">
    <property type="component" value="Unassembled WGS sequence"/>
</dbReference>
<keyword evidence="8 11" id="KW-0255">Endonuclease</keyword>
<evidence type="ECO:0000256" key="6">
    <source>
        <dbReference type="ARBA" id="ARBA00022722"/>
    </source>
</evidence>
<dbReference type="FunFam" id="3.40.970.10:FF:000002">
    <property type="entry name" value="Ribonuclease H"/>
    <property type="match status" value="1"/>
</dbReference>
<reference evidence="14 15" key="1">
    <citation type="submission" date="2018-06" db="EMBL/GenBank/DDBJ databases">
        <title>The draft genome sequence of Crocinitomix sp. SM1701.</title>
        <authorList>
            <person name="Zhang X."/>
        </authorList>
    </citation>
    <scope>NUCLEOTIDE SEQUENCE [LARGE SCALE GENOMIC DNA]</scope>
    <source>
        <strain evidence="14 15">SM1701</strain>
    </source>
</reference>
<comment type="similarity">
    <text evidence="3 11">Belongs to the RNase H family.</text>
</comment>
<gene>
    <name evidence="14" type="ORF">DNU06_11170</name>
</gene>
<keyword evidence="11" id="KW-0963">Cytoplasm</keyword>
<evidence type="ECO:0000256" key="3">
    <source>
        <dbReference type="ARBA" id="ARBA00005300"/>
    </source>
</evidence>
<comment type="subcellular location">
    <subcellularLocation>
        <location evidence="11">Cytoplasm</location>
    </subcellularLocation>
</comment>
<keyword evidence="6 11" id="KW-0540">Nuclease</keyword>
<comment type="function">
    <text evidence="2 11">Endonuclease that specifically degrades the RNA of RNA-DNA hybrids.</text>
</comment>
<feature type="binding site" evidence="12">
    <location>
        <position position="145"/>
    </location>
    <ligand>
        <name>Mg(2+)</name>
        <dbReference type="ChEBI" id="CHEBI:18420"/>
        <label>1</label>
    </ligand>
</feature>
<dbReference type="EC" id="3.1.26.4" evidence="4 11"/>
<feature type="binding site" evidence="12">
    <location>
        <position position="209"/>
    </location>
    <ligand>
        <name>Mg(2+)</name>
        <dbReference type="ChEBI" id="CHEBI:18420"/>
        <label>2</label>
    </ligand>
</feature>
<evidence type="ECO:0000313" key="15">
    <source>
        <dbReference type="Proteomes" id="UP000249248"/>
    </source>
</evidence>
<evidence type="ECO:0000256" key="4">
    <source>
        <dbReference type="ARBA" id="ARBA00012180"/>
    </source>
</evidence>
<dbReference type="Gene3D" id="3.40.970.10">
    <property type="entry name" value="Ribonuclease H1, N-terminal domain"/>
    <property type="match status" value="2"/>
</dbReference>
<evidence type="ECO:0000256" key="8">
    <source>
        <dbReference type="ARBA" id="ARBA00022759"/>
    </source>
</evidence>
<comment type="caution">
    <text evidence="14">The sequence shown here is derived from an EMBL/GenBank/DDBJ whole genome shotgun (WGS) entry which is preliminary data.</text>
</comment>
<dbReference type="InterPro" id="IPR036397">
    <property type="entry name" value="RNaseH_sf"/>
</dbReference>
<dbReference type="Gene3D" id="3.30.420.10">
    <property type="entry name" value="Ribonuclease H-like superfamily/Ribonuclease H"/>
    <property type="match status" value="1"/>
</dbReference>
<comment type="cofactor">
    <cofactor evidence="1">
        <name>Mg(2+)</name>
        <dbReference type="ChEBI" id="CHEBI:18420"/>
    </cofactor>
</comment>
<evidence type="ECO:0000256" key="12">
    <source>
        <dbReference type="PIRSR" id="PIRSR037839-1"/>
    </source>
</evidence>
<evidence type="ECO:0000313" key="14">
    <source>
        <dbReference type="EMBL" id="PZE16810.1"/>
    </source>
</evidence>
<keyword evidence="7 11" id="KW-0479">Metal-binding</keyword>
<feature type="domain" description="RNase H type-1" evidence="13">
    <location>
        <begin position="136"/>
        <end position="270"/>
    </location>
</feature>
<dbReference type="EMBL" id="QKSB01000006">
    <property type="protein sequence ID" value="PZE16810.1"/>
    <property type="molecule type" value="Genomic_DNA"/>
</dbReference>
<dbReference type="GO" id="GO:0046872">
    <property type="term" value="F:metal ion binding"/>
    <property type="evidence" value="ECO:0007669"/>
    <property type="project" value="UniProtKB-KW"/>
</dbReference>
<dbReference type="InterPro" id="IPR002156">
    <property type="entry name" value="RNaseH_domain"/>
</dbReference>
<evidence type="ECO:0000259" key="13">
    <source>
        <dbReference type="PROSITE" id="PS50879"/>
    </source>
</evidence>
<dbReference type="InterPro" id="IPR012337">
    <property type="entry name" value="RNaseH-like_sf"/>
</dbReference>
<dbReference type="Pfam" id="PF00075">
    <property type="entry name" value="RNase_H"/>
    <property type="match status" value="1"/>
</dbReference>
<comment type="catalytic activity">
    <reaction evidence="11">
        <text>Endonucleolytic cleavage to 5'-phosphomonoester.</text>
        <dbReference type="EC" id="3.1.26.4"/>
    </reaction>
</comment>
<evidence type="ECO:0000256" key="9">
    <source>
        <dbReference type="ARBA" id="ARBA00022801"/>
    </source>
</evidence>
<sequence length="270" mass="30950">MAKKKKFYVVWEGHEPGVYTDWNKAQKQVSGYTGAKFMSFENLKDAESAYKTGIIPPKRAGEKTKYYVVWEGHTPGIYTDWITAQKEIQGYPKPVYKIFGSKALAEKAFKEGAENYKGDYKKTRDLTAEELTKIGNPLELALCVDAACNGKGDFEYRGVWMHNKEEVFRVGPYQKGSNNIGEFLALVHALAFLKQLKDEKMQTFPIYSDSRIAMGWVKAKVCRTKQLPTPEVKNLINRAEHWLKTNTFKNPILKWETKVWGEIPADFGRK</sequence>
<dbReference type="GO" id="GO:0004523">
    <property type="term" value="F:RNA-DNA hybrid ribonuclease activity"/>
    <property type="evidence" value="ECO:0007669"/>
    <property type="project" value="UniProtKB-UniRule"/>
</dbReference>
<dbReference type="Pfam" id="PF01693">
    <property type="entry name" value="Cauli_VI"/>
    <property type="match status" value="2"/>
</dbReference>
<dbReference type="SUPFAM" id="SSF53098">
    <property type="entry name" value="Ribonuclease H-like"/>
    <property type="match status" value="1"/>
</dbReference>
<dbReference type="PIRSF" id="PIRSF037839">
    <property type="entry name" value="Ribonuclease_H"/>
    <property type="match status" value="1"/>
</dbReference>
<evidence type="ECO:0000256" key="7">
    <source>
        <dbReference type="ARBA" id="ARBA00022723"/>
    </source>
</evidence>
<feature type="binding site" evidence="12">
    <location>
        <position position="266"/>
    </location>
    <ligand>
        <name>Mg(2+)</name>
        <dbReference type="ChEBI" id="CHEBI:18420"/>
        <label>1</label>
    </ligand>
</feature>
<keyword evidence="10 11" id="KW-0460">Magnesium</keyword>
<organism evidence="14 15">
    <name type="scientific">Putridiphycobacter roseus</name>
    <dbReference type="NCBI Taxonomy" id="2219161"/>
    <lineage>
        <taxon>Bacteria</taxon>
        <taxon>Pseudomonadati</taxon>
        <taxon>Bacteroidota</taxon>
        <taxon>Flavobacteriia</taxon>
        <taxon>Flavobacteriales</taxon>
        <taxon>Crocinitomicaceae</taxon>
        <taxon>Putridiphycobacter</taxon>
    </lineage>
</organism>
<evidence type="ECO:0000256" key="11">
    <source>
        <dbReference type="PIRNR" id="PIRNR037839"/>
    </source>
</evidence>
<keyword evidence="15" id="KW-1185">Reference proteome</keyword>
<comment type="cofactor">
    <cofactor evidence="12">
        <name>Mn(2+)</name>
        <dbReference type="ChEBI" id="CHEBI:29035"/>
    </cofactor>
    <cofactor evidence="12">
        <name>Mg(2+)</name>
        <dbReference type="ChEBI" id="CHEBI:18420"/>
    </cofactor>
    <text evidence="12">Binds 2 metal ions per subunit. Manganese or magnesium.</text>
</comment>
<dbReference type="AlphaFoldDB" id="A0A2W1MZV6"/>
<dbReference type="InterPro" id="IPR037056">
    <property type="entry name" value="RNase_H1_N_sf"/>
</dbReference>
<evidence type="ECO:0000256" key="10">
    <source>
        <dbReference type="ARBA" id="ARBA00022842"/>
    </source>
</evidence>
<dbReference type="InterPro" id="IPR011320">
    <property type="entry name" value="RNase_H1_N"/>
</dbReference>
<name>A0A2W1MZV6_9FLAO</name>
<dbReference type="PROSITE" id="PS50879">
    <property type="entry name" value="RNASE_H_1"/>
    <property type="match status" value="1"/>
</dbReference>
<evidence type="ECO:0000256" key="2">
    <source>
        <dbReference type="ARBA" id="ARBA00004065"/>
    </source>
</evidence>
<dbReference type="OrthoDB" id="9811552at2"/>
<dbReference type="GO" id="GO:0005737">
    <property type="term" value="C:cytoplasm"/>
    <property type="evidence" value="ECO:0007669"/>
    <property type="project" value="UniProtKB-SubCell"/>
</dbReference>
<feature type="binding site" evidence="12">
    <location>
        <position position="182"/>
    </location>
    <ligand>
        <name>Mg(2+)</name>
        <dbReference type="ChEBI" id="CHEBI:18420"/>
        <label>2</label>
    </ligand>
</feature>
<keyword evidence="9 11" id="KW-0378">Hydrolase</keyword>
<proteinExistence type="inferred from homology"/>
<dbReference type="SUPFAM" id="SSF55658">
    <property type="entry name" value="L9 N-domain-like"/>
    <property type="match status" value="2"/>
</dbReference>
<evidence type="ECO:0000256" key="5">
    <source>
        <dbReference type="ARBA" id="ARBA00017721"/>
    </source>
</evidence>
<keyword evidence="12" id="KW-0464">Manganese</keyword>
<dbReference type="InterPro" id="IPR017290">
    <property type="entry name" value="RNase_H_bac"/>
</dbReference>
<dbReference type="InterPro" id="IPR009027">
    <property type="entry name" value="Ribosomal_bL9/RNase_H1_N"/>
</dbReference>
<dbReference type="GO" id="GO:0003676">
    <property type="term" value="F:nucleic acid binding"/>
    <property type="evidence" value="ECO:0007669"/>
    <property type="project" value="UniProtKB-UniRule"/>
</dbReference>
<accession>A0A2W1MZV6</accession>
<evidence type="ECO:0000256" key="1">
    <source>
        <dbReference type="ARBA" id="ARBA00001946"/>
    </source>
</evidence>
<protein>
    <recommendedName>
        <fullName evidence="5 11">Ribonuclease H</fullName>
        <ecNumber evidence="4 11">3.1.26.4</ecNumber>
    </recommendedName>
</protein>